<proteinExistence type="predicted"/>
<dbReference type="AlphaFoldDB" id="A0AAV6VA43"/>
<evidence type="ECO:0000256" key="1">
    <source>
        <dbReference type="SAM" id="SignalP"/>
    </source>
</evidence>
<name>A0AAV6VA43_9ARAC</name>
<dbReference type="Proteomes" id="UP000827092">
    <property type="component" value="Unassembled WGS sequence"/>
</dbReference>
<keyword evidence="1" id="KW-0732">Signal</keyword>
<evidence type="ECO:0000313" key="2">
    <source>
        <dbReference type="EMBL" id="KAG8192506.1"/>
    </source>
</evidence>
<feature type="signal peptide" evidence="1">
    <location>
        <begin position="1"/>
        <end position="20"/>
    </location>
</feature>
<accession>A0AAV6VA43</accession>
<keyword evidence="3" id="KW-1185">Reference proteome</keyword>
<comment type="caution">
    <text evidence="2">The sequence shown here is derived from an EMBL/GenBank/DDBJ whole genome shotgun (WGS) entry which is preliminary data.</text>
</comment>
<gene>
    <name evidence="2" type="ORF">JTE90_018028</name>
</gene>
<evidence type="ECO:0000313" key="3">
    <source>
        <dbReference type="Proteomes" id="UP000827092"/>
    </source>
</evidence>
<evidence type="ECO:0008006" key="4">
    <source>
        <dbReference type="Google" id="ProtNLM"/>
    </source>
</evidence>
<dbReference type="EMBL" id="JAFNEN010000139">
    <property type="protein sequence ID" value="KAG8192506.1"/>
    <property type="molecule type" value="Genomic_DNA"/>
</dbReference>
<reference evidence="2 3" key="1">
    <citation type="journal article" date="2022" name="Nat. Ecol. Evol.">
        <title>A masculinizing supergene underlies an exaggerated male reproductive morph in a spider.</title>
        <authorList>
            <person name="Hendrickx F."/>
            <person name="De Corte Z."/>
            <person name="Sonet G."/>
            <person name="Van Belleghem S.M."/>
            <person name="Kostlbacher S."/>
            <person name="Vangestel C."/>
        </authorList>
    </citation>
    <scope>NUCLEOTIDE SEQUENCE [LARGE SCALE GENOMIC DNA]</scope>
    <source>
        <strain evidence="2">W744_W776</strain>
    </source>
</reference>
<feature type="chain" id="PRO_5043697821" description="Secreted protein" evidence="1">
    <location>
        <begin position="21"/>
        <end position="179"/>
    </location>
</feature>
<organism evidence="2 3">
    <name type="scientific">Oedothorax gibbosus</name>
    <dbReference type="NCBI Taxonomy" id="931172"/>
    <lineage>
        <taxon>Eukaryota</taxon>
        <taxon>Metazoa</taxon>
        <taxon>Ecdysozoa</taxon>
        <taxon>Arthropoda</taxon>
        <taxon>Chelicerata</taxon>
        <taxon>Arachnida</taxon>
        <taxon>Araneae</taxon>
        <taxon>Araneomorphae</taxon>
        <taxon>Entelegynae</taxon>
        <taxon>Araneoidea</taxon>
        <taxon>Linyphiidae</taxon>
        <taxon>Erigoninae</taxon>
        <taxon>Oedothorax</taxon>
    </lineage>
</organism>
<protein>
    <recommendedName>
        <fullName evidence="4">Secreted protein</fullName>
    </recommendedName>
</protein>
<sequence>MDLKIATIFLSLSFVAFVEAVPCGRNKYLECFDAYGSASLEEMTEAIKCSNKRRLARCLTEFGHECYMDKYWKEHIETAFREAEKCNGVLGECLDESITVTSALTCVEKSLRDLGNYVIGNPGQNKNRMTCTLAPLVVRCIIDDASDKCGQDATQLVVSKLMTAVPEELAKELMQRCTE</sequence>